<evidence type="ECO:0000313" key="2">
    <source>
        <dbReference type="EMBL" id="BDG59749.1"/>
    </source>
</evidence>
<evidence type="ECO:0000313" key="3">
    <source>
        <dbReference type="Proteomes" id="UP001163687"/>
    </source>
</evidence>
<sequence>MKLRPFLLLEAEIRRELSNLDAVREMLRNRKLWDNPDSLVQLEDDPLLLKGVAASIADYYLGVENICKTVAQAIDHQLPSGEDWHKKLLQQASLDIPGLRPSLISQPTYAALDELRRFRHVVRNVYGHLLDPERVAALLARLPQIDTGVRRDIETFLNRLRREATRERRQENVDGPEPE</sequence>
<evidence type="ECO:0000259" key="1">
    <source>
        <dbReference type="Pfam" id="PF20797"/>
    </source>
</evidence>
<dbReference type="AlphaFoldDB" id="A0AA35G8Z0"/>
<accession>A0AA35G8Z0</accession>
<protein>
    <recommendedName>
        <fullName evidence="1">HepT-like domain-containing protein</fullName>
    </recommendedName>
</protein>
<dbReference type="InterPro" id="IPR048769">
    <property type="entry name" value="HepT-like_dom"/>
</dbReference>
<keyword evidence="3" id="KW-1185">Reference proteome</keyword>
<dbReference type="RefSeq" id="WP_264843849.1">
    <property type="nucleotide sequence ID" value="NZ_AP025628.1"/>
</dbReference>
<gene>
    <name evidence="2" type="ORF">caldi_08390</name>
</gene>
<organism evidence="2 3">
    <name type="scientific">Caldinitratiruptor microaerophilus</name>
    <dbReference type="NCBI Taxonomy" id="671077"/>
    <lineage>
        <taxon>Bacteria</taxon>
        <taxon>Bacillati</taxon>
        <taxon>Bacillota</taxon>
        <taxon>Clostridia</taxon>
        <taxon>Eubacteriales</taxon>
        <taxon>Symbiobacteriaceae</taxon>
        <taxon>Caldinitratiruptor</taxon>
    </lineage>
</organism>
<dbReference type="Pfam" id="PF20797">
    <property type="entry name" value="HepT-like_2"/>
    <property type="match status" value="1"/>
</dbReference>
<name>A0AA35G8Z0_9FIRM</name>
<dbReference type="KEGG" id="cmic:caldi_08390"/>
<reference evidence="2" key="1">
    <citation type="submission" date="2022-03" db="EMBL/GenBank/DDBJ databases">
        <title>Complete genome sequence of Caldinitratiruptor microaerophilus.</title>
        <authorList>
            <person name="Mukaiyama R."/>
            <person name="Nishiyama T."/>
            <person name="Ueda K."/>
        </authorList>
    </citation>
    <scope>NUCLEOTIDE SEQUENCE</scope>
    <source>
        <strain evidence="2">JCM 16183</strain>
    </source>
</reference>
<dbReference type="Proteomes" id="UP001163687">
    <property type="component" value="Chromosome"/>
</dbReference>
<proteinExistence type="predicted"/>
<feature type="domain" description="HepT-like" evidence="1">
    <location>
        <begin position="53"/>
        <end position="159"/>
    </location>
</feature>
<dbReference type="EMBL" id="AP025628">
    <property type="protein sequence ID" value="BDG59749.1"/>
    <property type="molecule type" value="Genomic_DNA"/>
</dbReference>